<dbReference type="AlphaFoldDB" id="A0A127M1Y0"/>
<evidence type="ECO:0000313" key="3">
    <source>
        <dbReference type="Proteomes" id="UP000074119"/>
    </source>
</evidence>
<dbReference type="InterPro" id="IPR036388">
    <property type="entry name" value="WH-like_DNA-bd_sf"/>
</dbReference>
<accession>A0A127M1Y0</accession>
<feature type="domain" description="HTH luxR-type" evidence="1">
    <location>
        <begin position="318"/>
        <end position="375"/>
    </location>
</feature>
<dbReference type="KEGG" id="zal:AZF00_02535"/>
<evidence type="ECO:0000259" key="1">
    <source>
        <dbReference type="SMART" id="SM00421"/>
    </source>
</evidence>
<dbReference type="GO" id="GO:0006355">
    <property type="term" value="P:regulation of DNA-templated transcription"/>
    <property type="evidence" value="ECO:0007669"/>
    <property type="project" value="InterPro"/>
</dbReference>
<name>A0A127M1Y0_9GAMM</name>
<dbReference type="GO" id="GO:0003677">
    <property type="term" value="F:DNA binding"/>
    <property type="evidence" value="ECO:0007669"/>
    <property type="project" value="InterPro"/>
</dbReference>
<dbReference type="EMBL" id="CP014544">
    <property type="protein sequence ID" value="AMO67243.1"/>
    <property type="molecule type" value="Genomic_DNA"/>
</dbReference>
<dbReference type="Gene3D" id="1.10.10.10">
    <property type="entry name" value="Winged helix-like DNA-binding domain superfamily/Winged helix DNA-binding domain"/>
    <property type="match status" value="1"/>
</dbReference>
<proteinExistence type="predicted"/>
<dbReference type="Proteomes" id="UP000074119">
    <property type="component" value="Chromosome"/>
</dbReference>
<protein>
    <recommendedName>
        <fullName evidence="1">HTH luxR-type domain-containing protein</fullName>
    </recommendedName>
</protein>
<organism evidence="2 3">
    <name type="scientific">Zhongshania aliphaticivorans</name>
    <dbReference type="NCBI Taxonomy" id="1470434"/>
    <lineage>
        <taxon>Bacteria</taxon>
        <taxon>Pseudomonadati</taxon>
        <taxon>Pseudomonadota</taxon>
        <taxon>Gammaproteobacteria</taxon>
        <taxon>Cellvibrionales</taxon>
        <taxon>Spongiibacteraceae</taxon>
        <taxon>Zhongshania</taxon>
    </lineage>
</organism>
<dbReference type="SUPFAM" id="SSF46894">
    <property type="entry name" value="C-terminal effector domain of the bipartite response regulators"/>
    <property type="match status" value="1"/>
</dbReference>
<gene>
    <name evidence="2" type="ORF">AZF00_02535</name>
</gene>
<dbReference type="InterPro" id="IPR000792">
    <property type="entry name" value="Tscrpt_reg_LuxR_C"/>
</dbReference>
<reference evidence="2 3" key="1">
    <citation type="submission" date="2015-12" db="EMBL/GenBank/DDBJ databases">
        <authorList>
            <person name="Shamseldin A."/>
            <person name="Moawad H."/>
            <person name="Abd El-Rahim W.M."/>
            <person name="Sadowsky M.J."/>
        </authorList>
    </citation>
    <scope>NUCLEOTIDE SEQUENCE [LARGE SCALE GENOMIC DNA]</scope>
    <source>
        <strain evidence="2 3">SM2</strain>
    </source>
</reference>
<dbReference type="STRING" id="1470434.AZF00_02535"/>
<sequence length="387" mass="42668">MSLDNTPAYDLCTFSGLLESIYKGLNETPLWQGFLCKLRTEMSANICFLILRNPNPGDAGLLLSDGLPPALSGSPNNVYSDGLYAIDPFANLPSDQVTTLEEFVPTEQLLRSEFYLRCMQPFDLLHILGVDMQLPGSLRVSLRITRCANARSFTAKDKEKITLLIPHLQQAIPLYARLQQMETERSLLDRTVSQLSLGTIILDDGRRVLHCNAVADRIITEKDGICSKDRQILITHSSEANHFRQLINNAIDAHKQSKPYIVQAMAISRKAGRLPLNIVVRSMPQVSQLDGQTVASVAIFISDPEYKSHTSAEILGQLYGLTPAESRLAMALADGHSLEDASNSLHISRNTARAHLRAIFAKTGVTQQTMLVSLLLKSVAAFLASSR</sequence>
<dbReference type="SMART" id="SM00421">
    <property type="entry name" value="HTH_LUXR"/>
    <property type="match status" value="1"/>
</dbReference>
<evidence type="ECO:0000313" key="2">
    <source>
        <dbReference type="EMBL" id="AMO67243.1"/>
    </source>
</evidence>
<dbReference type="InterPro" id="IPR016032">
    <property type="entry name" value="Sig_transdc_resp-reg_C-effctor"/>
</dbReference>